<dbReference type="InterPro" id="IPR008963">
    <property type="entry name" value="Purple_acid_Pase-like_N"/>
</dbReference>
<gene>
    <name evidence="4" type="ORF">H9853_11855</name>
</gene>
<dbReference type="InterPro" id="IPR039331">
    <property type="entry name" value="PAPs-like"/>
</dbReference>
<organism evidence="4 5">
    <name type="scientific">Candidatus Sphingobacterium stercoripullorum</name>
    <dbReference type="NCBI Taxonomy" id="2838759"/>
    <lineage>
        <taxon>Bacteria</taxon>
        <taxon>Pseudomonadati</taxon>
        <taxon>Bacteroidota</taxon>
        <taxon>Sphingobacteriia</taxon>
        <taxon>Sphingobacteriales</taxon>
        <taxon>Sphingobacteriaceae</taxon>
        <taxon>Sphingobacterium</taxon>
    </lineage>
</organism>
<dbReference type="InterPro" id="IPR015914">
    <property type="entry name" value="PAPs_N"/>
</dbReference>
<dbReference type="Pfam" id="PF00149">
    <property type="entry name" value="Metallophos"/>
    <property type="match status" value="1"/>
</dbReference>
<evidence type="ECO:0000313" key="5">
    <source>
        <dbReference type="Proteomes" id="UP000824156"/>
    </source>
</evidence>
<dbReference type="Proteomes" id="UP000824156">
    <property type="component" value="Unassembled WGS sequence"/>
</dbReference>
<feature type="domain" description="Calcineurin-like phosphoesterase" evidence="2">
    <location>
        <begin position="149"/>
        <end position="340"/>
    </location>
</feature>
<comment type="caution">
    <text evidence="4">The sequence shown here is derived from an EMBL/GenBank/DDBJ whole genome shotgun (WGS) entry which is preliminary data.</text>
</comment>
<keyword evidence="1" id="KW-0732">Signal</keyword>
<dbReference type="Pfam" id="PF16656">
    <property type="entry name" value="Pur_ac_phosph_N"/>
    <property type="match status" value="1"/>
</dbReference>
<dbReference type="InterPro" id="IPR004843">
    <property type="entry name" value="Calcineurin-like_PHP"/>
</dbReference>
<sequence>MIYNKIFLGFFLLIFAYISPSEGQTQEEFKITHLPYLQALTDTSVQIIWTTNKPAISWVELADDDGTHFYKQERPKFFAAQYGFKTVSQVHKVELRNLKPSTSYRYRVYSQEVLDHQWVNVSYGKTVATSVYRQEPLTFTTLGNEKETRFAVINDIHGRVEVMNKLLDLSNLENKDFVVFNGDMANSLLDEDQMFDDFMDTAIERFASEIPMFYARGNHETRGPFAAKYPEYFPSPTGELYYQFEHGDAAFIVLDCGEDKPDSDIEYSGIVDMDAYRTIQADWLKNAVEKEAFKDAKYKVVICHMPPFGGWHGEIEILEKFVPILNQAGVQVMISGHLHRHIIQEKNAEVHFPVIVNSNNNLLDVLINSDKGSFKILDQQGKVVDEVSINPLH</sequence>
<reference evidence="4" key="2">
    <citation type="submission" date="2021-04" db="EMBL/GenBank/DDBJ databases">
        <authorList>
            <person name="Gilroy R."/>
        </authorList>
    </citation>
    <scope>NUCLEOTIDE SEQUENCE</scope>
    <source>
        <strain evidence="4">1719</strain>
    </source>
</reference>
<dbReference type="SUPFAM" id="SSF56300">
    <property type="entry name" value="Metallo-dependent phosphatases"/>
    <property type="match status" value="1"/>
</dbReference>
<dbReference type="EMBL" id="DXEZ01000329">
    <property type="protein sequence ID" value="HIX55706.1"/>
    <property type="molecule type" value="Genomic_DNA"/>
</dbReference>
<accession>A0A9D2B0B0</accession>
<evidence type="ECO:0000259" key="2">
    <source>
        <dbReference type="Pfam" id="PF00149"/>
    </source>
</evidence>
<dbReference type="InterPro" id="IPR029052">
    <property type="entry name" value="Metallo-depent_PP-like"/>
</dbReference>
<dbReference type="AlphaFoldDB" id="A0A9D2B0B0"/>
<dbReference type="Gene3D" id="2.60.40.380">
    <property type="entry name" value="Purple acid phosphatase-like, N-terminal"/>
    <property type="match status" value="1"/>
</dbReference>
<dbReference type="SUPFAM" id="SSF49363">
    <property type="entry name" value="Purple acid phosphatase, N-terminal domain"/>
    <property type="match status" value="1"/>
</dbReference>
<dbReference type="PANTHER" id="PTHR22953">
    <property type="entry name" value="ACID PHOSPHATASE RELATED"/>
    <property type="match status" value="1"/>
</dbReference>
<dbReference type="PANTHER" id="PTHR22953:SF153">
    <property type="entry name" value="PURPLE ACID PHOSPHATASE"/>
    <property type="match status" value="1"/>
</dbReference>
<proteinExistence type="predicted"/>
<dbReference type="Gene3D" id="3.60.21.10">
    <property type="match status" value="1"/>
</dbReference>
<reference evidence="4" key="1">
    <citation type="journal article" date="2021" name="PeerJ">
        <title>Extensive microbial diversity within the chicken gut microbiome revealed by metagenomics and culture.</title>
        <authorList>
            <person name="Gilroy R."/>
            <person name="Ravi A."/>
            <person name="Getino M."/>
            <person name="Pursley I."/>
            <person name="Horton D.L."/>
            <person name="Alikhan N.F."/>
            <person name="Baker D."/>
            <person name="Gharbi K."/>
            <person name="Hall N."/>
            <person name="Watson M."/>
            <person name="Adriaenssens E.M."/>
            <person name="Foster-Nyarko E."/>
            <person name="Jarju S."/>
            <person name="Secka A."/>
            <person name="Antonio M."/>
            <person name="Oren A."/>
            <person name="Chaudhuri R.R."/>
            <person name="La Ragione R."/>
            <person name="Hildebrand F."/>
            <person name="Pallen M.J."/>
        </authorList>
    </citation>
    <scope>NUCLEOTIDE SEQUENCE</scope>
    <source>
        <strain evidence="4">1719</strain>
    </source>
</reference>
<feature type="domain" description="Purple acid phosphatase N-terminal" evidence="3">
    <location>
        <begin position="37"/>
        <end position="119"/>
    </location>
</feature>
<evidence type="ECO:0000256" key="1">
    <source>
        <dbReference type="ARBA" id="ARBA00022729"/>
    </source>
</evidence>
<evidence type="ECO:0000259" key="3">
    <source>
        <dbReference type="Pfam" id="PF16656"/>
    </source>
</evidence>
<protein>
    <submittedName>
        <fullName evidence="4">Metallophosphoesterase family protein</fullName>
    </submittedName>
</protein>
<evidence type="ECO:0000313" key="4">
    <source>
        <dbReference type="EMBL" id="HIX55706.1"/>
    </source>
</evidence>
<name>A0A9D2B0B0_9SPHI</name>
<dbReference type="GO" id="GO:0003993">
    <property type="term" value="F:acid phosphatase activity"/>
    <property type="evidence" value="ECO:0007669"/>
    <property type="project" value="InterPro"/>
</dbReference>
<dbReference type="GO" id="GO:0046872">
    <property type="term" value="F:metal ion binding"/>
    <property type="evidence" value="ECO:0007669"/>
    <property type="project" value="InterPro"/>
</dbReference>